<dbReference type="Pfam" id="PF23016">
    <property type="entry name" value="RsmI_C"/>
    <property type="match status" value="1"/>
</dbReference>
<keyword evidence="4 6" id="KW-0808">Transferase</keyword>
<evidence type="ECO:0000259" key="8">
    <source>
        <dbReference type="Pfam" id="PF23016"/>
    </source>
</evidence>
<evidence type="ECO:0000256" key="2">
    <source>
        <dbReference type="ARBA" id="ARBA00022552"/>
    </source>
</evidence>
<dbReference type="InterPro" id="IPR014776">
    <property type="entry name" value="4pyrrole_Mease_sub2"/>
</dbReference>
<dbReference type="NCBIfam" id="TIGR00096">
    <property type="entry name" value="16S rRNA (cytidine(1402)-2'-O)-methyltransferase"/>
    <property type="match status" value="1"/>
</dbReference>
<name>A0A0M4M1D6_9GAMM</name>
<keyword evidence="3 6" id="KW-0489">Methyltransferase</keyword>
<feature type="domain" description="RsmI HTH" evidence="8">
    <location>
        <begin position="235"/>
        <end position="276"/>
    </location>
</feature>
<feature type="domain" description="Tetrapyrrole methylase" evidence="7">
    <location>
        <begin position="4"/>
        <end position="204"/>
    </location>
</feature>
<dbReference type="HAMAP" id="MF_01877">
    <property type="entry name" value="16SrRNA_methyltr_I"/>
    <property type="match status" value="1"/>
</dbReference>
<protein>
    <recommendedName>
        <fullName evidence="6">Ribosomal RNA small subunit methyltransferase I</fullName>
        <ecNumber evidence="6">2.1.1.198</ecNumber>
    </recommendedName>
    <alternativeName>
        <fullName evidence="6">16S rRNA 2'-O-ribose C1402 methyltransferase</fullName>
    </alternativeName>
    <alternativeName>
        <fullName evidence="6">rRNA (cytidine-2'-O-)-methyltransferase RsmI</fullName>
    </alternativeName>
</protein>
<dbReference type="PATRIC" id="fig|1125411.7.peg.1654"/>
<dbReference type="InterPro" id="IPR008189">
    <property type="entry name" value="rRNA_ssu_MeTfrase_I"/>
</dbReference>
<dbReference type="GO" id="GO:0005737">
    <property type="term" value="C:cytoplasm"/>
    <property type="evidence" value="ECO:0007669"/>
    <property type="project" value="UniProtKB-SubCell"/>
</dbReference>
<dbReference type="Gene3D" id="3.40.1010.10">
    <property type="entry name" value="Cobalt-precorrin-4 Transmethylase, Domain 1"/>
    <property type="match status" value="1"/>
</dbReference>
<evidence type="ECO:0000256" key="4">
    <source>
        <dbReference type="ARBA" id="ARBA00022679"/>
    </source>
</evidence>
<dbReference type="EC" id="2.1.1.198" evidence="6"/>
<dbReference type="Gene3D" id="3.30.950.10">
    <property type="entry name" value="Methyltransferase, Cobalt-precorrin-4 Transmethylase, Domain 2"/>
    <property type="match status" value="1"/>
</dbReference>
<comment type="function">
    <text evidence="6">Catalyzes the 2'-O-methylation of the ribose of cytidine 1402 (C1402) in 16S rRNA.</text>
</comment>
<organism evidence="9 10">
    <name type="scientific">Candidatus Pseudothioglobus singularis PS1</name>
    <dbReference type="NCBI Taxonomy" id="1125411"/>
    <lineage>
        <taxon>Bacteria</taxon>
        <taxon>Pseudomonadati</taxon>
        <taxon>Pseudomonadota</taxon>
        <taxon>Gammaproteobacteria</taxon>
        <taxon>Candidatus Pseudothioglobaceae</taxon>
        <taxon>Candidatus Pseudothioglobus</taxon>
    </lineage>
</organism>
<dbReference type="Proteomes" id="UP000068905">
    <property type="component" value="Chromosome"/>
</dbReference>
<evidence type="ECO:0000256" key="6">
    <source>
        <dbReference type="HAMAP-Rule" id="MF_01877"/>
    </source>
</evidence>
<dbReference type="CDD" id="cd11648">
    <property type="entry name" value="RsmI"/>
    <property type="match status" value="1"/>
</dbReference>
<dbReference type="Pfam" id="PF00590">
    <property type="entry name" value="TP_methylase"/>
    <property type="match status" value="1"/>
</dbReference>
<dbReference type="PROSITE" id="PS01296">
    <property type="entry name" value="RSMI"/>
    <property type="match status" value="1"/>
</dbReference>
<accession>A0A0M4M1D6</accession>
<dbReference type="InterPro" id="IPR018063">
    <property type="entry name" value="SAM_MeTrfase_RsmI_CS"/>
</dbReference>
<comment type="subcellular location">
    <subcellularLocation>
        <location evidence="6">Cytoplasm</location>
    </subcellularLocation>
</comment>
<proteinExistence type="inferred from homology"/>
<dbReference type="AlphaFoldDB" id="A0A0M4M1D6"/>
<keyword evidence="2 6" id="KW-0698">rRNA processing</keyword>
<evidence type="ECO:0000313" key="9">
    <source>
        <dbReference type="EMBL" id="ALE02524.1"/>
    </source>
</evidence>
<sequence>MTGKLYVVATPIGNLGDISIRAVDILKSVDLVLAEDTRHSKKLFAHYEIGTSLRAFHEHNEKDKTGSIINEINEGKSIAMISDAGTPLISDPGYHLVTKAKKANIEVVPIPGPSALITALSSSGLASNSFTFFGFLPSKPVARLKFLQTKINLDETIIFYESPKRILSTLENMLEVFGESREVCLAKELTKSFETILTDRLPNLIEYLDADISHQKGEFVILVASADKIDLIESEHHLDKILSILCSEMGTSKAAKLAAKITGIDKKHCYKRALAL</sequence>
<dbReference type="PANTHER" id="PTHR46111:SF1">
    <property type="entry name" value="RIBOSOMAL RNA SMALL SUBUNIT METHYLTRANSFERASE I"/>
    <property type="match status" value="1"/>
</dbReference>
<dbReference type="InterPro" id="IPR000878">
    <property type="entry name" value="4pyrrol_Mease"/>
</dbReference>
<dbReference type="EMBL" id="CP006911">
    <property type="protein sequence ID" value="ALE02524.1"/>
    <property type="molecule type" value="Genomic_DNA"/>
</dbReference>
<dbReference type="SUPFAM" id="SSF53790">
    <property type="entry name" value="Tetrapyrrole methylase"/>
    <property type="match status" value="1"/>
</dbReference>
<evidence type="ECO:0000256" key="5">
    <source>
        <dbReference type="ARBA" id="ARBA00022691"/>
    </source>
</evidence>
<dbReference type="FunFam" id="3.40.1010.10:FF:000002">
    <property type="entry name" value="Ribosomal RNA small subunit methyltransferase I"/>
    <property type="match status" value="1"/>
</dbReference>
<keyword evidence="1 6" id="KW-0963">Cytoplasm</keyword>
<evidence type="ECO:0000256" key="3">
    <source>
        <dbReference type="ARBA" id="ARBA00022603"/>
    </source>
</evidence>
<dbReference type="GO" id="GO:0070677">
    <property type="term" value="F:rRNA (cytosine-2'-O-)-methyltransferase activity"/>
    <property type="evidence" value="ECO:0007669"/>
    <property type="project" value="UniProtKB-UniRule"/>
</dbReference>
<comment type="catalytic activity">
    <reaction evidence="6">
        <text>cytidine(1402) in 16S rRNA + S-adenosyl-L-methionine = 2'-O-methylcytidine(1402) in 16S rRNA + S-adenosyl-L-homocysteine + H(+)</text>
        <dbReference type="Rhea" id="RHEA:42924"/>
        <dbReference type="Rhea" id="RHEA-COMP:10285"/>
        <dbReference type="Rhea" id="RHEA-COMP:10286"/>
        <dbReference type="ChEBI" id="CHEBI:15378"/>
        <dbReference type="ChEBI" id="CHEBI:57856"/>
        <dbReference type="ChEBI" id="CHEBI:59789"/>
        <dbReference type="ChEBI" id="CHEBI:74495"/>
        <dbReference type="ChEBI" id="CHEBI:82748"/>
        <dbReference type="EC" id="2.1.1.198"/>
    </reaction>
</comment>
<dbReference type="PANTHER" id="PTHR46111">
    <property type="entry name" value="RIBOSOMAL RNA SMALL SUBUNIT METHYLTRANSFERASE I"/>
    <property type="match status" value="1"/>
</dbReference>
<comment type="similarity">
    <text evidence="6">Belongs to the methyltransferase superfamily. RsmI family.</text>
</comment>
<dbReference type="PIRSF" id="PIRSF005917">
    <property type="entry name" value="MTase_YraL"/>
    <property type="match status" value="1"/>
</dbReference>
<dbReference type="RefSeq" id="WP_053820706.1">
    <property type="nucleotide sequence ID" value="NZ_CP006911.1"/>
</dbReference>
<dbReference type="InterPro" id="IPR035996">
    <property type="entry name" value="4pyrrol_Methylase_sf"/>
</dbReference>
<evidence type="ECO:0000259" key="7">
    <source>
        <dbReference type="Pfam" id="PF00590"/>
    </source>
</evidence>
<gene>
    <name evidence="6" type="primary">rsmI</name>
    <name evidence="9" type="ORF">W908_08410</name>
</gene>
<keyword evidence="5 6" id="KW-0949">S-adenosyl-L-methionine</keyword>
<dbReference type="InterPro" id="IPR014777">
    <property type="entry name" value="4pyrrole_Mease_sub1"/>
</dbReference>
<dbReference type="STRING" id="1125411.W908_08410"/>
<dbReference type="FunFam" id="3.30.950.10:FF:000002">
    <property type="entry name" value="Ribosomal RNA small subunit methyltransferase I"/>
    <property type="match status" value="1"/>
</dbReference>
<dbReference type="OrthoDB" id="9809084at2"/>
<evidence type="ECO:0000313" key="10">
    <source>
        <dbReference type="Proteomes" id="UP000068905"/>
    </source>
</evidence>
<dbReference type="KEGG" id="tsn:W908_08410"/>
<reference evidence="9 10" key="1">
    <citation type="journal article" date="2015" name="Genome Announc.">
        <title>Genome Sequence of 'Candidatus Thioglobus singularis' Strain PS1, a Mixotroph from the SUP05 Clade of Marine Gammaproteobacteria.</title>
        <authorList>
            <person name="Marshall K.T."/>
            <person name="Morris R.M."/>
        </authorList>
    </citation>
    <scope>NUCLEOTIDE SEQUENCE [LARGE SCALE GENOMIC DNA]</scope>
    <source>
        <strain evidence="9 10">PS1</strain>
    </source>
</reference>
<dbReference type="InterPro" id="IPR053910">
    <property type="entry name" value="RsmI_HTH"/>
</dbReference>
<evidence type="ECO:0000256" key="1">
    <source>
        <dbReference type="ARBA" id="ARBA00022490"/>
    </source>
</evidence>
<keyword evidence="10" id="KW-1185">Reference proteome</keyword>